<accession>A0A915IZN7</accession>
<sequence length="84" mass="9393">MNDCSNRTQLVDKFSAASRPKQPNLIVVKFEQMSKKSHKAFSPTKLSQSEKSLKCSKFGPNLSVIFDNALSVTQGQELTKPYVE</sequence>
<organism evidence="1 2">
    <name type="scientific">Romanomermis culicivorax</name>
    <name type="common">Nematode worm</name>
    <dbReference type="NCBI Taxonomy" id="13658"/>
    <lineage>
        <taxon>Eukaryota</taxon>
        <taxon>Metazoa</taxon>
        <taxon>Ecdysozoa</taxon>
        <taxon>Nematoda</taxon>
        <taxon>Enoplea</taxon>
        <taxon>Dorylaimia</taxon>
        <taxon>Mermithida</taxon>
        <taxon>Mermithoidea</taxon>
        <taxon>Mermithidae</taxon>
        <taxon>Romanomermis</taxon>
    </lineage>
</organism>
<proteinExistence type="predicted"/>
<dbReference type="Proteomes" id="UP000887565">
    <property type="component" value="Unplaced"/>
</dbReference>
<dbReference type="WBParaSite" id="nRc.2.0.1.t18897-RA">
    <property type="protein sequence ID" value="nRc.2.0.1.t18897-RA"/>
    <property type="gene ID" value="nRc.2.0.1.g18897"/>
</dbReference>
<keyword evidence="1" id="KW-1185">Reference proteome</keyword>
<evidence type="ECO:0000313" key="1">
    <source>
        <dbReference type="Proteomes" id="UP000887565"/>
    </source>
</evidence>
<name>A0A915IZN7_ROMCU</name>
<evidence type="ECO:0000313" key="2">
    <source>
        <dbReference type="WBParaSite" id="nRc.2.0.1.t18897-RA"/>
    </source>
</evidence>
<dbReference type="AlphaFoldDB" id="A0A915IZN7"/>
<reference evidence="2" key="1">
    <citation type="submission" date="2022-11" db="UniProtKB">
        <authorList>
            <consortium name="WormBaseParasite"/>
        </authorList>
    </citation>
    <scope>IDENTIFICATION</scope>
</reference>
<protein>
    <submittedName>
        <fullName evidence="2">Uncharacterized protein</fullName>
    </submittedName>
</protein>